<evidence type="ECO:0000313" key="1">
    <source>
        <dbReference type="EMBL" id="KAF7771208.1"/>
    </source>
</evidence>
<dbReference type="AlphaFoldDB" id="A0AAD4AIG8"/>
<organism evidence="1 2">
    <name type="scientific">Pseudoalteromonas citrea</name>
    <dbReference type="NCBI Taxonomy" id="43655"/>
    <lineage>
        <taxon>Bacteria</taxon>
        <taxon>Pseudomonadati</taxon>
        <taxon>Pseudomonadota</taxon>
        <taxon>Gammaproteobacteria</taxon>
        <taxon>Alteromonadales</taxon>
        <taxon>Pseudoalteromonadaceae</taxon>
        <taxon>Pseudoalteromonas</taxon>
    </lineage>
</organism>
<reference evidence="1" key="1">
    <citation type="journal article" date="2012" name="J. Bacteriol.">
        <title>Genome sequences of type strains of seven species of the marine bacterium Pseudoalteromonas.</title>
        <authorList>
            <person name="Xie B.B."/>
            <person name="Shu Y.L."/>
            <person name="Qin Q.L."/>
            <person name="Rong J.C."/>
            <person name="Zhang X.Y."/>
            <person name="Chen X.L."/>
            <person name="Shi M."/>
            <person name="He H.L."/>
            <person name="Zhou B.C."/>
            <person name="Zhang Y.Z."/>
        </authorList>
    </citation>
    <scope>NUCLEOTIDE SEQUENCE</scope>
    <source>
        <strain evidence="1">DSM 8771</strain>
    </source>
</reference>
<comment type="caution">
    <text evidence="1">The sequence shown here is derived from an EMBL/GenBank/DDBJ whole genome shotgun (WGS) entry which is preliminary data.</text>
</comment>
<evidence type="ECO:0000313" key="2">
    <source>
        <dbReference type="Proteomes" id="UP000016487"/>
    </source>
</evidence>
<name>A0AAD4AIG8_9GAMM</name>
<protein>
    <submittedName>
        <fullName evidence="1">Uncharacterized protein</fullName>
    </submittedName>
</protein>
<dbReference type="EMBL" id="AHBZ03000017">
    <property type="protein sequence ID" value="KAF7771208.1"/>
    <property type="molecule type" value="Genomic_DNA"/>
</dbReference>
<gene>
    <name evidence="1" type="ORF">PCIT_a4266</name>
</gene>
<reference evidence="1" key="2">
    <citation type="submission" date="2015-03" db="EMBL/GenBank/DDBJ databases">
        <title>Genome sequence of Pseudoalteromonas citrea.</title>
        <authorList>
            <person name="Xie B.-B."/>
            <person name="Rong J.-C."/>
            <person name="Qin Q.-L."/>
            <person name="Zhang Y.-Z."/>
        </authorList>
    </citation>
    <scope>NUCLEOTIDE SEQUENCE</scope>
    <source>
        <strain evidence="1">DSM 8771</strain>
    </source>
</reference>
<accession>A0AAD4AIG8</accession>
<sequence length="37" mass="4413">MLVVRTELNQADHNYIKKTFTFIKNNSNNNNGFSYIY</sequence>
<proteinExistence type="predicted"/>
<dbReference type="Proteomes" id="UP000016487">
    <property type="component" value="Unassembled WGS sequence"/>
</dbReference>